<protein>
    <recommendedName>
        <fullName evidence="4">Alanine racemase</fullName>
        <ecNumber evidence="4">5.1.1.1</ecNumber>
    </recommendedName>
</protein>
<feature type="active site" description="Proton acceptor; specific for L-alanine" evidence="4">
    <location>
        <position position="272"/>
    </location>
</feature>
<dbReference type="FunFam" id="3.20.20.10:FF:000002">
    <property type="entry name" value="Alanine racemase"/>
    <property type="match status" value="1"/>
</dbReference>
<keyword evidence="2 4" id="KW-0663">Pyridoxal phosphate</keyword>
<dbReference type="STRING" id="1619036.US58_C0004G0028"/>
<comment type="caution">
    <text evidence="8">The sequence shown here is derived from an EMBL/GenBank/DDBJ whole genome shotgun (WGS) entry which is preliminary data.</text>
</comment>
<dbReference type="GO" id="GO:0030170">
    <property type="term" value="F:pyridoxal phosphate binding"/>
    <property type="evidence" value="ECO:0007669"/>
    <property type="project" value="UniProtKB-UniRule"/>
</dbReference>
<feature type="modified residue" description="N6-(pyridoxal phosphate)lysine" evidence="4 5">
    <location>
        <position position="42"/>
    </location>
</feature>
<name>A0A0G0KKT1_9BACT</name>
<gene>
    <name evidence="8" type="ORF">US58_C0004G0028</name>
</gene>
<dbReference type="InterPro" id="IPR029066">
    <property type="entry name" value="PLP-binding_barrel"/>
</dbReference>
<comment type="catalytic activity">
    <reaction evidence="4">
        <text>L-alanine = D-alanine</text>
        <dbReference type="Rhea" id="RHEA:20249"/>
        <dbReference type="ChEBI" id="CHEBI:57416"/>
        <dbReference type="ChEBI" id="CHEBI:57972"/>
        <dbReference type="EC" id="5.1.1.1"/>
    </reaction>
</comment>
<comment type="pathway">
    <text evidence="4">Amino-acid biosynthesis; D-alanine biosynthesis; D-alanine from L-alanine: step 1/1.</text>
</comment>
<evidence type="ECO:0000256" key="1">
    <source>
        <dbReference type="ARBA" id="ARBA00001933"/>
    </source>
</evidence>
<proteinExistence type="inferred from homology"/>
<dbReference type="GO" id="GO:0030632">
    <property type="term" value="P:D-alanine biosynthetic process"/>
    <property type="evidence" value="ECO:0007669"/>
    <property type="project" value="UniProtKB-UniRule"/>
</dbReference>
<dbReference type="Pfam" id="PF00842">
    <property type="entry name" value="Ala_racemase_C"/>
    <property type="match status" value="1"/>
</dbReference>
<feature type="active site" description="Proton acceptor; specific for D-alanine" evidence="4">
    <location>
        <position position="42"/>
    </location>
</feature>
<comment type="similarity">
    <text evidence="4">Belongs to the alanine racemase family.</text>
</comment>
<keyword evidence="3 4" id="KW-0413">Isomerase</keyword>
<evidence type="ECO:0000256" key="3">
    <source>
        <dbReference type="ARBA" id="ARBA00023235"/>
    </source>
</evidence>
<dbReference type="EMBL" id="LBTN01000004">
    <property type="protein sequence ID" value="KKQ41191.1"/>
    <property type="molecule type" value="Genomic_DNA"/>
</dbReference>
<evidence type="ECO:0000259" key="7">
    <source>
        <dbReference type="SMART" id="SM01005"/>
    </source>
</evidence>
<accession>A0A0G0KKT1</accession>
<dbReference type="Proteomes" id="UP000034333">
    <property type="component" value="Unassembled WGS sequence"/>
</dbReference>
<dbReference type="InterPro" id="IPR000821">
    <property type="entry name" value="Ala_racemase"/>
</dbReference>
<dbReference type="PATRIC" id="fig|1619036.3.peg.122"/>
<dbReference type="UniPathway" id="UPA00042">
    <property type="reaction ID" value="UER00497"/>
</dbReference>
<dbReference type="InterPro" id="IPR001608">
    <property type="entry name" value="Ala_racemase_N"/>
</dbReference>
<evidence type="ECO:0000256" key="5">
    <source>
        <dbReference type="PIRSR" id="PIRSR600821-50"/>
    </source>
</evidence>
<reference evidence="8 9" key="1">
    <citation type="journal article" date="2015" name="Nature">
        <title>rRNA introns, odd ribosomes, and small enigmatic genomes across a large radiation of phyla.</title>
        <authorList>
            <person name="Brown C.T."/>
            <person name="Hug L.A."/>
            <person name="Thomas B.C."/>
            <person name="Sharon I."/>
            <person name="Castelle C.J."/>
            <person name="Singh A."/>
            <person name="Wilkins M.J."/>
            <person name="Williams K.H."/>
            <person name="Banfield J.F."/>
        </authorList>
    </citation>
    <scope>NUCLEOTIDE SEQUENCE [LARGE SCALE GENOMIC DNA]</scope>
</reference>
<dbReference type="GO" id="GO:0008784">
    <property type="term" value="F:alanine racemase activity"/>
    <property type="evidence" value="ECO:0007669"/>
    <property type="project" value="UniProtKB-UniRule"/>
</dbReference>
<dbReference type="InterPro" id="IPR009006">
    <property type="entry name" value="Ala_racemase/Decarboxylase_C"/>
</dbReference>
<dbReference type="InterPro" id="IPR020622">
    <property type="entry name" value="Ala_racemase_pyridoxalP-BS"/>
</dbReference>
<dbReference type="EC" id="5.1.1.1" evidence="4"/>
<dbReference type="SMART" id="SM01005">
    <property type="entry name" value="Ala_racemase_C"/>
    <property type="match status" value="1"/>
</dbReference>
<dbReference type="PROSITE" id="PS00395">
    <property type="entry name" value="ALANINE_RACEMASE"/>
    <property type="match status" value="1"/>
</dbReference>
<evidence type="ECO:0000256" key="2">
    <source>
        <dbReference type="ARBA" id="ARBA00022898"/>
    </source>
</evidence>
<dbReference type="PANTHER" id="PTHR30511:SF0">
    <property type="entry name" value="ALANINE RACEMASE, CATABOLIC-RELATED"/>
    <property type="match status" value="1"/>
</dbReference>
<dbReference type="AlphaFoldDB" id="A0A0G0KKT1"/>
<dbReference type="SUPFAM" id="SSF50621">
    <property type="entry name" value="Alanine racemase C-terminal domain-like"/>
    <property type="match status" value="1"/>
</dbReference>
<feature type="binding site" evidence="4 6">
    <location>
        <position position="144"/>
    </location>
    <ligand>
        <name>substrate</name>
    </ligand>
</feature>
<dbReference type="SUPFAM" id="SSF51419">
    <property type="entry name" value="PLP-binding barrel"/>
    <property type="match status" value="1"/>
</dbReference>
<dbReference type="PRINTS" id="PR00992">
    <property type="entry name" value="ALARACEMASE"/>
</dbReference>
<comment type="function">
    <text evidence="4">Catalyzes the interconversion of L-alanine and D-alanine. May also act on other amino acids.</text>
</comment>
<organism evidence="8 9">
    <name type="scientific">Candidatus Magasanikbacteria bacterium GW2011_GWA2_37_8</name>
    <dbReference type="NCBI Taxonomy" id="1619036"/>
    <lineage>
        <taxon>Bacteria</taxon>
        <taxon>Candidatus Magasanikiibacteriota</taxon>
    </lineage>
</organism>
<dbReference type="CDD" id="cd00430">
    <property type="entry name" value="PLPDE_III_AR"/>
    <property type="match status" value="1"/>
</dbReference>
<feature type="binding site" evidence="4 6">
    <location>
        <position position="320"/>
    </location>
    <ligand>
        <name>substrate</name>
    </ligand>
</feature>
<dbReference type="Pfam" id="PF01168">
    <property type="entry name" value="Ala_racemase_N"/>
    <property type="match status" value="1"/>
</dbReference>
<evidence type="ECO:0000256" key="6">
    <source>
        <dbReference type="PIRSR" id="PIRSR600821-52"/>
    </source>
</evidence>
<dbReference type="HAMAP" id="MF_01201">
    <property type="entry name" value="Ala_racemase"/>
    <property type="match status" value="1"/>
</dbReference>
<sequence>MPNKKSVQGFTWVEVSKSALEYNLKQFRKLIGPNKLLMPVIKANAYGHGFLEVAKMLQNNKETNRICVVNNDEALRLIENKLTKKPILILSFYELDVKKVLILAKNNIIFPLFSLKQAKILNIAGERLNKKIKVHLKIDTGTTRVGILPKDIIKFAQEIKKLKFINIEGVWSHFASSEDNREYTVKQHTAFKKAVTDLETIGINPPIKHMSCSAATILYPTDYFNGFRDGNAFYGLHPSPLTENKIKLKPALSWYTKIIQIKMVPTGTKVGYGGTFTTKRLTKIAIIPVGYWDGYDRKLSNKSSVIINNKLCPIIGRICMNLSMVDITNTGRVEENDIVTLIGKHKKITVTADDFSKWIGTVNYEIVCRINPLLPRLMVD</sequence>
<dbReference type="GO" id="GO:0005829">
    <property type="term" value="C:cytosol"/>
    <property type="evidence" value="ECO:0007669"/>
    <property type="project" value="TreeGrafter"/>
</dbReference>
<evidence type="ECO:0000256" key="4">
    <source>
        <dbReference type="HAMAP-Rule" id="MF_01201"/>
    </source>
</evidence>
<comment type="cofactor">
    <cofactor evidence="1 4 5">
        <name>pyridoxal 5'-phosphate</name>
        <dbReference type="ChEBI" id="CHEBI:597326"/>
    </cofactor>
</comment>
<dbReference type="PANTHER" id="PTHR30511">
    <property type="entry name" value="ALANINE RACEMASE"/>
    <property type="match status" value="1"/>
</dbReference>
<dbReference type="Gene3D" id="2.40.37.10">
    <property type="entry name" value="Lyase, Ornithine Decarboxylase, Chain A, domain 1"/>
    <property type="match status" value="1"/>
</dbReference>
<evidence type="ECO:0000313" key="9">
    <source>
        <dbReference type="Proteomes" id="UP000034333"/>
    </source>
</evidence>
<evidence type="ECO:0000313" key="8">
    <source>
        <dbReference type="EMBL" id="KKQ41191.1"/>
    </source>
</evidence>
<feature type="domain" description="Alanine racemase C-terminal" evidence="7">
    <location>
        <begin position="251"/>
        <end position="379"/>
    </location>
</feature>
<dbReference type="InterPro" id="IPR011079">
    <property type="entry name" value="Ala_racemase_C"/>
</dbReference>
<dbReference type="NCBIfam" id="TIGR00492">
    <property type="entry name" value="alr"/>
    <property type="match status" value="1"/>
</dbReference>
<dbReference type="Gene3D" id="3.20.20.10">
    <property type="entry name" value="Alanine racemase"/>
    <property type="match status" value="1"/>
</dbReference>